<dbReference type="SMART" id="SM00327">
    <property type="entry name" value="VWA"/>
    <property type="match status" value="1"/>
</dbReference>
<feature type="domain" description="Chitin-binding type-2" evidence="3">
    <location>
        <begin position="312"/>
        <end position="376"/>
    </location>
</feature>
<feature type="domain" description="VWFA" evidence="2">
    <location>
        <begin position="89"/>
        <end position="262"/>
    </location>
</feature>
<feature type="compositionally biased region" description="Polar residues" evidence="1">
    <location>
        <begin position="708"/>
        <end position="721"/>
    </location>
</feature>
<dbReference type="PROSITE" id="PS50940">
    <property type="entry name" value="CHIT_BIND_II"/>
    <property type="match status" value="1"/>
</dbReference>
<organism evidence="4 5">
    <name type="scientific">Pinctada imbricata</name>
    <name type="common">Atlantic pearl-oyster</name>
    <name type="synonym">Pinctada martensii</name>
    <dbReference type="NCBI Taxonomy" id="66713"/>
    <lineage>
        <taxon>Eukaryota</taxon>
        <taxon>Metazoa</taxon>
        <taxon>Spiralia</taxon>
        <taxon>Lophotrochozoa</taxon>
        <taxon>Mollusca</taxon>
        <taxon>Bivalvia</taxon>
        <taxon>Autobranchia</taxon>
        <taxon>Pteriomorphia</taxon>
        <taxon>Pterioida</taxon>
        <taxon>Pterioidea</taxon>
        <taxon>Pteriidae</taxon>
        <taxon>Pinctada</taxon>
    </lineage>
</organism>
<dbReference type="SMART" id="SM00494">
    <property type="entry name" value="ChtBD2"/>
    <property type="match status" value="2"/>
</dbReference>
<protein>
    <recommendedName>
        <fullName evidence="6">Protein PIF</fullName>
    </recommendedName>
</protein>
<keyword evidence="5" id="KW-1185">Reference proteome</keyword>
<evidence type="ECO:0000256" key="1">
    <source>
        <dbReference type="SAM" id="MobiDB-lite"/>
    </source>
</evidence>
<dbReference type="PANTHER" id="PTHR24020">
    <property type="entry name" value="COLLAGEN ALPHA"/>
    <property type="match status" value="1"/>
</dbReference>
<feature type="region of interest" description="Disordered" evidence="1">
    <location>
        <begin position="645"/>
        <end position="690"/>
    </location>
</feature>
<evidence type="ECO:0000259" key="2">
    <source>
        <dbReference type="PROSITE" id="PS50234"/>
    </source>
</evidence>
<feature type="compositionally biased region" description="Acidic residues" evidence="1">
    <location>
        <begin position="915"/>
        <end position="933"/>
    </location>
</feature>
<dbReference type="AlphaFoldDB" id="A0AA88XTA0"/>
<feature type="compositionally biased region" description="Acidic residues" evidence="1">
    <location>
        <begin position="433"/>
        <end position="453"/>
    </location>
</feature>
<reference evidence="4" key="1">
    <citation type="submission" date="2019-08" db="EMBL/GenBank/DDBJ databases">
        <title>The improved chromosome-level genome for the pearl oyster Pinctada fucata martensii using PacBio sequencing and Hi-C.</title>
        <authorList>
            <person name="Zheng Z."/>
        </authorList>
    </citation>
    <scope>NUCLEOTIDE SEQUENCE</scope>
    <source>
        <strain evidence="4">ZZ-2019</strain>
        <tissue evidence="4">Adductor muscle</tissue>
    </source>
</reference>
<dbReference type="CDD" id="cd00198">
    <property type="entry name" value="vWFA"/>
    <property type="match status" value="1"/>
</dbReference>
<feature type="compositionally biased region" description="Basic and acidic residues" evidence="1">
    <location>
        <begin position="645"/>
        <end position="682"/>
    </location>
</feature>
<comment type="caution">
    <text evidence="4">The sequence shown here is derived from an EMBL/GenBank/DDBJ whole genome shotgun (WGS) entry which is preliminary data.</text>
</comment>
<feature type="region of interest" description="Disordered" evidence="1">
    <location>
        <begin position="269"/>
        <end position="301"/>
    </location>
</feature>
<feature type="compositionally biased region" description="Polar residues" evidence="1">
    <location>
        <begin position="880"/>
        <end position="895"/>
    </location>
</feature>
<dbReference type="EMBL" id="VSWD01000010">
    <property type="protein sequence ID" value="KAK3091952.1"/>
    <property type="molecule type" value="Genomic_DNA"/>
</dbReference>
<dbReference type="PANTHER" id="PTHR24020:SF84">
    <property type="entry name" value="VWFA DOMAIN-CONTAINING PROTEIN"/>
    <property type="match status" value="1"/>
</dbReference>
<dbReference type="GO" id="GO:0005576">
    <property type="term" value="C:extracellular region"/>
    <property type="evidence" value="ECO:0007669"/>
    <property type="project" value="InterPro"/>
</dbReference>
<dbReference type="SUPFAM" id="SSF53300">
    <property type="entry name" value="vWA-like"/>
    <property type="match status" value="1"/>
</dbReference>
<evidence type="ECO:0000313" key="4">
    <source>
        <dbReference type="EMBL" id="KAK3091952.1"/>
    </source>
</evidence>
<feature type="region of interest" description="Disordered" evidence="1">
    <location>
        <begin position="878"/>
        <end position="898"/>
    </location>
</feature>
<feature type="region of interest" description="Disordered" evidence="1">
    <location>
        <begin position="911"/>
        <end position="1045"/>
    </location>
</feature>
<dbReference type="InterPro" id="IPR050525">
    <property type="entry name" value="ECM_Assembly_Org"/>
</dbReference>
<proteinExistence type="predicted"/>
<name>A0AA88XTA0_PINIB</name>
<dbReference type="SUPFAM" id="SSF57625">
    <property type="entry name" value="Invertebrate chitin-binding proteins"/>
    <property type="match status" value="1"/>
</dbReference>
<dbReference type="InterPro" id="IPR002557">
    <property type="entry name" value="Chitin-bd_dom"/>
</dbReference>
<dbReference type="GO" id="GO:0008061">
    <property type="term" value="F:chitin binding"/>
    <property type="evidence" value="ECO:0007669"/>
    <property type="project" value="InterPro"/>
</dbReference>
<dbReference type="PROSITE" id="PS50234">
    <property type="entry name" value="VWFA"/>
    <property type="match status" value="1"/>
</dbReference>
<accession>A0AA88XTA0</accession>
<dbReference type="InterPro" id="IPR002035">
    <property type="entry name" value="VWF_A"/>
</dbReference>
<feature type="compositionally biased region" description="Basic and acidic residues" evidence="1">
    <location>
        <begin position="733"/>
        <end position="838"/>
    </location>
</feature>
<dbReference type="Gene3D" id="3.40.50.410">
    <property type="entry name" value="von Willebrand factor, type A domain"/>
    <property type="match status" value="1"/>
</dbReference>
<dbReference type="InterPro" id="IPR036508">
    <property type="entry name" value="Chitin-bd_dom_sf"/>
</dbReference>
<feature type="compositionally biased region" description="Basic residues" evidence="1">
    <location>
        <begin position="269"/>
        <end position="279"/>
    </location>
</feature>
<feature type="region of interest" description="Disordered" evidence="1">
    <location>
        <begin position="708"/>
        <end position="849"/>
    </location>
</feature>
<dbReference type="Proteomes" id="UP001186944">
    <property type="component" value="Unassembled WGS sequence"/>
</dbReference>
<evidence type="ECO:0000259" key="3">
    <source>
        <dbReference type="PROSITE" id="PS50940"/>
    </source>
</evidence>
<evidence type="ECO:0000313" key="5">
    <source>
        <dbReference type="Proteomes" id="UP001186944"/>
    </source>
</evidence>
<evidence type="ECO:0008006" key="6">
    <source>
        <dbReference type="Google" id="ProtNLM"/>
    </source>
</evidence>
<feature type="compositionally biased region" description="Basic and acidic residues" evidence="1">
    <location>
        <begin position="934"/>
        <end position="1030"/>
    </location>
</feature>
<sequence length="1064" mass="122019">MKHKRLQINQRDQWVTGADFGRPFATQEANSVVILDYVHTTLSLLQLPRSLEERTNKTRVMQVPSIPVVFLLTAVFCVGVKSDDCKTADVVVNVDASDDVSDQDFDKLKRAMLMMVRGLSIDDNQIRLGMVTYGSEVCDSIPLQGDRLDLARTIRYMKKPTGPSKPFKGMGEARRMFSSRGRYNVPHITMNLGGDIVDTEVKDLMDETDKARDEDIKVMAIGLGAKVDRDEIESIAYDRDQAYFMDDEDDLIRKVKEIPDYLCKTKKPKVSAGKKSKPAKKVDNGPAGKSPGFDALKQSDDKSDKAKKVEVKELCDDAEWVDGVGYGSVPTRCEDFVMCQNVSGSLRKTLKSCPFGQYWSKRQTSCVLTEDEDCSDDLCKTMLLPSREYDVSCRAYWKCEKGKSVARCCPSGMAYEPGKGCVLDLDCDEECPPKDDGDDDDDSSDEDDDDEIEYNPNCPLRPIKGHPEKFKQHTGDDNWEDFDCAPGTLFSARDCACSILGTAKKDDKDDDGGDAHKVCEPELYLPFCDDLHDYSGKETHVENEGDAVIIENGKAYFNGRAGLKIPRFSGVPYGKSVFIKMKYKEDEDDDKNKNDDDKKLRMKRDERSRKDYLKAILKRDDRKDKTDDTKRRRIIDRNDIIDDRRGRRKDDRKDGGRDDGKDGRRDDRKDNRLDDIKDKNDEPMTLISNGECDNFELNDCFEKPSIAITTGKKSAGFSVTSSEKDEVDLEIDEDKKGYLWDKEDGPGRNGKDKDRNGDRSDDRRGYYWKKKDKDDNGKDKDKKGDKSDDKKGYYWKKDKDDKNGKDKDKRRDKSDDKKSLDDIVREIERSKGNGKDDKKDDEDDDKKGWKTVSLKISNGHIRGRRDDREDKDVLDGDLKTTFSGFQIGQGASNKNFKGYMDEVYIYFCDPGKEADYDDEDDDDDDDDSDENDKNDDKKDGKKTDDKDKKDRKDGRDDRKDGRDDRKDRRDDRKDDRKGGKDDRKDDRKGGKDDRKDGRDVRDDRDRGDKYDKKDDKDNDRLSDKDDRKDVDDNDKDDDNEKLYKRAMKKCDYVNKNVAKWLDKR</sequence>
<gene>
    <name evidence="4" type="ORF">FSP39_023970</name>
</gene>
<feature type="region of interest" description="Disordered" evidence="1">
    <location>
        <begin position="433"/>
        <end position="458"/>
    </location>
</feature>
<dbReference type="Pfam" id="PF00092">
    <property type="entry name" value="VWA"/>
    <property type="match status" value="1"/>
</dbReference>
<dbReference type="InterPro" id="IPR036465">
    <property type="entry name" value="vWFA_dom_sf"/>
</dbReference>